<gene>
    <name evidence="1" type="ORF">I7730_15940</name>
</gene>
<organism evidence="1">
    <name type="scientific">Vibrio vulnificus</name>
    <dbReference type="NCBI Taxonomy" id="672"/>
    <lineage>
        <taxon>Bacteria</taxon>
        <taxon>Pseudomonadati</taxon>
        <taxon>Pseudomonadota</taxon>
        <taxon>Gammaproteobacteria</taxon>
        <taxon>Vibrionales</taxon>
        <taxon>Vibrionaceae</taxon>
        <taxon>Vibrio</taxon>
    </lineage>
</organism>
<dbReference type="EMBL" id="DACRBY010000020">
    <property type="protein sequence ID" value="HAS8541274.1"/>
    <property type="molecule type" value="Genomic_DNA"/>
</dbReference>
<accession>A0A8H9N1T8</accession>
<dbReference type="AlphaFoldDB" id="A0A8H9N1T8"/>
<proteinExistence type="predicted"/>
<dbReference type="Proteomes" id="UP000863257">
    <property type="component" value="Unassembled WGS sequence"/>
</dbReference>
<evidence type="ECO:0000313" key="1">
    <source>
        <dbReference type="EMBL" id="HAS8541274.1"/>
    </source>
</evidence>
<sequence length="68" mass="7449">MNLIMIPSFSGGEARLKVFVGETQTGAIVMTEGKSEYIHQQGGTLELSLSMPMELVEKKIVEFISMGK</sequence>
<reference evidence="1" key="2">
    <citation type="submission" date="2019-01" db="EMBL/GenBank/DDBJ databases">
        <authorList>
            <consortium name="NCBI Pathogen Detection Project"/>
        </authorList>
    </citation>
    <scope>NUCLEOTIDE SEQUENCE</scope>
    <source>
        <strain evidence="1">BCW_3452</strain>
    </source>
</reference>
<reference evidence="1" key="1">
    <citation type="journal article" date="2018" name="Genome Biol.">
        <title>SKESA: strategic k-mer extension for scrupulous assemblies.</title>
        <authorList>
            <person name="Souvorov A."/>
            <person name="Agarwala R."/>
            <person name="Lipman D.J."/>
        </authorList>
    </citation>
    <scope>NUCLEOTIDE SEQUENCE</scope>
    <source>
        <strain evidence="1">BCW_3452</strain>
    </source>
</reference>
<protein>
    <submittedName>
        <fullName evidence="1">Uncharacterized protein</fullName>
    </submittedName>
</protein>
<comment type="caution">
    <text evidence="1">The sequence shown here is derived from an EMBL/GenBank/DDBJ whole genome shotgun (WGS) entry which is preliminary data.</text>
</comment>
<name>A0A8H9N1T8_VIBVL</name>